<gene>
    <name evidence="2" type="ORF">AC578_9189</name>
</gene>
<evidence type="ECO:0000256" key="1">
    <source>
        <dbReference type="SAM" id="MobiDB-lite"/>
    </source>
</evidence>
<keyword evidence="3" id="KW-1185">Reference proteome</keyword>
<comment type="caution">
    <text evidence="2">The sequence shown here is derived from an EMBL/GenBank/DDBJ whole genome shotgun (WGS) entry which is preliminary data.</text>
</comment>
<reference evidence="2 3" key="1">
    <citation type="submission" date="2015-07" db="EMBL/GenBank/DDBJ databases">
        <title>Comparative genomics of the Sigatoka disease complex on banana suggests a link between parallel evolutionary changes in Pseudocercospora fijiensis and Pseudocercospora eumusae and increased virulence on the banana host.</title>
        <authorList>
            <person name="Chang T.-C."/>
            <person name="Salvucci A."/>
            <person name="Crous P.W."/>
            <person name="Stergiopoulos I."/>
        </authorList>
    </citation>
    <scope>NUCLEOTIDE SEQUENCE [LARGE SCALE GENOMIC DNA]</scope>
    <source>
        <strain evidence="2 3">CBS 114824</strain>
    </source>
</reference>
<evidence type="ECO:0000313" key="2">
    <source>
        <dbReference type="EMBL" id="KXT06248.1"/>
    </source>
</evidence>
<accession>A0A139HUX5</accession>
<sequence>MTSTQFEDLVSETHDPKQAHKPTDRHPVAFISGPLDQSTAYFERYYKPRIADAINARHSFVIDPVSGIDALAFQYLLGQHVDPSRIHIHMAGFEIAPHPKFVEEVAVSSVQKALQKPTRKRTEMR</sequence>
<organism evidence="2 3">
    <name type="scientific">Pseudocercospora eumusae</name>
    <dbReference type="NCBI Taxonomy" id="321146"/>
    <lineage>
        <taxon>Eukaryota</taxon>
        <taxon>Fungi</taxon>
        <taxon>Dikarya</taxon>
        <taxon>Ascomycota</taxon>
        <taxon>Pezizomycotina</taxon>
        <taxon>Dothideomycetes</taxon>
        <taxon>Dothideomycetidae</taxon>
        <taxon>Mycosphaerellales</taxon>
        <taxon>Mycosphaerellaceae</taxon>
        <taxon>Pseudocercospora</taxon>
    </lineage>
</organism>
<protein>
    <submittedName>
        <fullName evidence="2">Uncharacterized protein</fullName>
    </submittedName>
</protein>
<dbReference type="EMBL" id="LFZN01000007">
    <property type="protein sequence ID" value="KXT06248.1"/>
    <property type="molecule type" value="Genomic_DNA"/>
</dbReference>
<feature type="compositionally biased region" description="Basic and acidic residues" evidence="1">
    <location>
        <begin position="11"/>
        <end position="27"/>
    </location>
</feature>
<name>A0A139HUX5_9PEZI</name>
<dbReference type="AlphaFoldDB" id="A0A139HUX5"/>
<feature type="region of interest" description="Disordered" evidence="1">
    <location>
        <begin position="1"/>
        <end position="29"/>
    </location>
</feature>
<dbReference type="Proteomes" id="UP000070133">
    <property type="component" value="Unassembled WGS sequence"/>
</dbReference>
<proteinExistence type="predicted"/>
<evidence type="ECO:0000313" key="3">
    <source>
        <dbReference type="Proteomes" id="UP000070133"/>
    </source>
</evidence>
<dbReference type="OrthoDB" id="5422905at2759"/>